<dbReference type="InterPro" id="IPR048958">
    <property type="entry name" value="Polysacc_lyase_14"/>
</dbReference>
<gene>
    <name evidence="3" type="ORF">B0H17DRAFT_1224567</name>
</gene>
<evidence type="ECO:0000259" key="2">
    <source>
        <dbReference type="Pfam" id="PF21294"/>
    </source>
</evidence>
<evidence type="ECO:0000313" key="4">
    <source>
        <dbReference type="Proteomes" id="UP001221757"/>
    </source>
</evidence>
<feature type="domain" description="Polysaccharide lyase 14" evidence="2">
    <location>
        <begin position="79"/>
        <end position="279"/>
    </location>
</feature>
<feature type="signal peptide" evidence="1">
    <location>
        <begin position="1"/>
        <end position="24"/>
    </location>
</feature>
<dbReference type="PANTHER" id="PTHR40124">
    <property type="match status" value="1"/>
</dbReference>
<comment type="caution">
    <text evidence="3">The sequence shown here is derived from an EMBL/GenBank/DDBJ whole genome shotgun (WGS) entry which is preliminary data.</text>
</comment>
<dbReference type="Proteomes" id="UP001221757">
    <property type="component" value="Unassembled WGS sequence"/>
</dbReference>
<protein>
    <submittedName>
        <fullName evidence="3">Polysaccharide lyase family 14 protein</fullName>
    </submittedName>
</protein>
<proteinExistence type="predicted"/>
<reference evidence="3" key="1">
    <citation type="submission" date="2023-03" db="EMBL/GenBank/DDBJ databases">
        <title>Massive genome expansion in bonnet fungi (Mycena s.s.) driven by repeated elements and novel gene families across ecological guilds.</title>
        <authorList>
            <consortium name="Lawrence Berkeley National Laboratory"/>
            <person name="Harder C.B."/>
            <person name="Miyauchi S."/>
            <person name="Viragh M."/>
            <person name="Kuo A."/>
            <person name="Thoen E."/>
            <person name="Andreopoulos B."/>
            <person name="Lu D."/>
            <person name="Skrede I."/>
            <person name="Drula E."/>
            <person name="Henrissat B."/>
            <person name="Morin E."/>
            <person name="Kohler A."/>
            <person name="Barry K."/>
            <person name="LaButti K."/>
            <person name="Morin E."/>
            <person name="Salamov A."/>
            <person name="Lipzen A."/>
            <person name="Mereny Z."/>
            <person name="Hegedus B."/>
            <person name="Baldrian P."/>
            <person name="Stursova M."/>
            <person name="Weitz H."/>
            <person name="Taylor A."/>
            <person name="Grigoriev I.V."/>
            <person name="Nagy L.G."/>
            <person name="Martin F."/>
            <person name="Kauserud H."/>
        </authorList>
    </citation>
    <scope>NUCLEOTIDE SEQUENCE</scope>
    <source>
        <strain evidence="3">CBHHK067</strain>
    </source>
</reference>
<dbReference type="AlphaFoldDB" id="A0AAD7M7H2"/>
<organism evidence="3 4">
    <name type="scientific">Mycena rosella</name>
    <name type="common">Pink bonnet</name>
    <name type="synonym">Agaricus rosellus</name>
    <dbReference type="NCBI Taxonomy" id="1033263"/>
    <lineage>
        <taxon>Eukaryota</taxon>
        <taxon>Fungi</taxon>
        <taxon>Dikarya</taxon>
        <taxon>Basidiomycota</taxon>
        <taxon>Agaricomycotina</taxon>
        <taxon>Agaricomycetes</taxon>
        <taxon>Agaricomycetidae</taxon>
        <taxon>Agaricales</taxon>
        <taxon>Marasmiineae</taxon>
        <taxon>Mycenaceae</taxon>
        <taxon>Mycena</taxon>
    </lineage>
</organism>
<dbReference type="EMBL" id="JARKIE010000010">
    <property type="protein sequence ID" value="KAJ7704483.1"/>
    <property type="molecule type" value="Genomic_DNA"/>
</dbReference>
<sequence length="287" mass="31017">MHSSPTQYLCLALFPLVATTEVVAIPVATGLAALFPVSNSVAEWTTLPGAPGALTLSDATLKPFKVMSGTTHDYVAAPDGKLAMEAIYPKGLYKEPRGGSSFYAPGPDTVDFTTARELTFGYSIMFPQGFQFVKGGKLPGIYPTCFSARLMWRPQGAGELYTYLPDPSDPKYAANEKLCTMPQSQCNPTYGASISRGAFTFPTGEWLTVSERMKLNTAGQADGELELFVGGKSVISATWIIIRDSDEGRMRGIQFQTFFRSATADWASPVNQTAFFTDFSVAIISTL</sequence>
<accession>A0AAD7M7H2</accession>
<feature type="chain" id="PRO_5042060656" evidence="1">
    <location>
        <begin position="25"/>
        <end position="287"/>
    </location>
</feature>
<dbReference type="Pfam" id="PF21294">
    <property type="entry name" value="Polysacc_lyase_14"/>
    <property type="match status" value="1"/>
</dbReference>
<keyword evidence="3" id="KW-0456">Lyase</keyword>
<dbReference type="PANTHER" id="PTHR40124:SF1">
    <property type="entry name" value="DISAGGREGATASE RELATED REPEAT PROTEIN"/>
    <property type="match status" value="1"/>
</dbReference>
<keyword evidence="4" id="KW-1185">Reference proteome</keyword>
<dbReference type="Gene3D" id="2.60.120.200">
    <property type="match status" value="1"/>
</dbReference>
<evidence type="ECO:0000313" key="3">
    <source>
        <dbReference type="EMBL" id="KAJ7704483.1"/>
    </source>
</evidence>
<dbReference type="GO" id="GO:0016829">
    <property type="term" value="F:lyase activity"/>
    <property type="evidence" value="ECO:0007669"/>
    <property type="project" value="UniProtKB-KW"/>
</dbReference>
<evidence type="ECO:0000256" key="1">
    <source>
        <dbReference type="SAM" id="SignalP"/>
    </source>
</evidence>
<keyword evidence="1" id="KW-0732">Signal</keyword>
<name>A0AAD7M7H2_MYCRO</name>